<dbReference type="PANTHER" id="PTHR37943:SF1">
    <property type="entry name" value="PROTEIN VES"/>
    <property type="match status" value="1"/>
</dbReference>
<dbReference type="Gene3D" id="2.60.120.10">
    <property type="entry name" value="Jelly Rolls"/>
    <property type="match status" value="1"/>
</dbReference>
<dbReference type="AlphaFoldDB" id="D2VRV3"/>
<reference evidence="1 2" key="1">
    <citation type="journal article" date="2010" name="Cell">
        <title>The genome of Naegleria gruberi illuminates early eukaryotic versatility.</title>
        <authorList>
            <person name="Fritz-Laylin L.K."/>
            <person name="Prochnik S.E."/>
            <person name="Ginger M.L."/>
            <person name="Dacks J.B."/>
            <person name="Carpenter M.L."/>
            <person name="Field M.C."/>
            <person name="Kuo A."/>
            <person name="Paredez A."/>
            <person name="Chapman J."/>
            <person name="Pham J."/>
            <person name="Shu S."/>
            <person name="Neupane R."/>
            <person name="Cipriano M."/>
            <person name="Mancuso J."/>
            <person name="Tu H."/>
            <person name="Salamov A."/>
            <person name="Lindquist E."/>
            <person name="Shapiro H."/>
            <person name="Lucas S."/>
            <person name="Grigoriev I.V."/>
            <person name="Cande W.Z."/>
            <person name="Fulton C."/>
            <person name="Rokhsar D.S."/>
            <person name="Dawson S.C."/>
        </authorList>
    </citation>
    <scope>NUCLEOTIDE SEQUENCE [LARGE SCALE GENOMIC DNA]</scope>
    <source>
        <strain evidence="1 2">NEG-M</strain>
    </source>
</reference>
<sequence>MSPPIHYSILSSSKLASSDYQTMPWKNGQGTTRQFIISPSTCTSVNDDFTFRLSSAQMKTQFHQQQPLEEQQTTTNSQKVPFSSFVGYSRVLIYTQCNLSQHPQQKTTHPTQMYIIQQHEEQDSSRKELIQRDYLPLMVPYYFSGSAKTECELIPSTIDEGDQEHLIIDYNVMTKDERTKCEKVVCRSVHDFDSSEEINLLQLLDLLPVTTTSSTTTEQDEEEQQIDTSNNQRKWHLFLYVPDDLDALVKVNIPKSSNHDDKSSIHILNRDDTLQLEGVGDYSQVMSQVKVTFEPFSNEQEKGGSHVIGVLIIEN</sequence>
<dbReference type="Proteomes" id="UP000006671">
    <property type="component" value="Unassembled WGS sequence"/>
</dbReference>
<dbReference type="Pfam" id="PF05962">
    <property type="entry name" value="HutD"/>
    <property type="match status" value="1"/>
</dbReference>
<dbReference type="EMBL" id="GG738892">
    <property type="protein sequence ID" value="EFC40530.1"/>
    <property type="molecule type" value="Genomic_DNA"/>
</dbReference>
<keyword evidence="2" id="KW-1185">Reference proteome</keyword>
<organism evidence="2">
    <name type="scientific">Naegleria gruberi</name>
    <name type="common">Amoeba</name>
    <dbReference type="NCBI Taxonomy" id="5762"/>
    <lineage>
        <taxon>Eukaryota</taxon>
        <taxon>Discoba</taxon>
        <taxon>Heterolobosea</taxon>
        <taxon>Tetramitia</taxon>
        <taxon>Eutetramitia</taxon>
        <taxon>Vahlkampfiidae</taxon>
        <taxon>Naegleria</taxon>
    </lineage>
</organism>
<proteinExistence type="predicted"/>
<dbReference type="OrthoDB" id="5588846at2759"/>
<accession>D2VRV3</accession>
<dbReference type="SUPFAM" id="SSF51182">
    <property type="entry name" value="RmlC-like cupins"/>
    <property type="match status" value="1"/>
</dbReference>
<dbReference type="RefSeq" id="XP_002673274.1">
    <property type="nucleotide sequence ID" value="XM_002673228.1"/>
</dbReference>
<name>D2VRV3_NAEGR</name>
<evidence type="ECO:0000313" key="2">
    <source>
        <dbReference type="Proteomes" id="UP000006671"/>
    </source>
</evidence>
<dbReference type="PANTHER" id="PTHR37943">
    <property type="entry name" value="PROTEIN VES"/>
    <property type="match status" value="1"/>
</dbReference>
<dbReference type="OMA" id="HYESEDK"/>
<evidence type="ECO:0000313" key="1">
    <source>
        <dbReference type="EMBL" id="EFC40530.1"/>
    </source>
</evidence>
<dbReference type="InParanoid" id="D2VRV3"/>
<dbReference type="GeneID" id="8854421"/>
<dbReference type="InterPro" id="IPR011051">
    <property type="entry name" value="RmlC_Cupin_sf"/>
</dbReference>
<dbReference type="InterPro" id="IPR014710">
    <property type="entry name" value="RmlC-like_jellyroll"/>
</dbReference>
<gene>
    <name evidence="1" type="ORF">NAEGRDRAFT_71715</name>
</gene>
<dbReference type="KEGG" id="ngr:NAEGRDRAFT_71715"/>
<dbReference type="VEuPathDB" id="AmoebaDB:NAEGRDRAFT_71715"/>
<protein>
    <submittedName>
        <fullName evidence="1">Predicted protein</fullName>
    </submittedName>
</protein>
<dbReference type="InterPro" id="IPR010282">
    <property type="entry name" value="Uncharacterised_HutD/Ves"/>
</dbReference>